<dbReference type="InterPro" id="IPR050204">
    <property type="entry name" value="AraC_XylS_family_regulators"/>
</dbReference>
<keyword evidence="1" id="KW-0805">Transcription regulation</keyword>
<comment type="caution">
    <text evidence="5">The sequence shown here is derived from an EMBL/GenBank/DDBJ whole genome shotgun (WGS) entry which is preliminary data.</text>
</comment>
<dbReference type="GO" id="GO:0043565">
    <property type="term" value="F:sequence-specific DNA binding"/>
    <property type="evidence" value="ECO:0007669"/>
    <property type="project" value="InterPro"/>
</dbReference>
<keyword evidence="6" id="KW-1185">Reference proteome</keyword>
<reference evidence="6" key="1">
    <citation type="submission" date="2018-05" db="EMBL/GenBank/DDBJ databases">
        <authorList>
            <person name="Du Z."/>
            <person name="Wang X."/>
        </authorList>
    </citation>
    <scope>NUCLEOTIDE SEQUENCE [LARGE SCALE GENOMIC DNA]</scope>
    <source>
        <strain evidence="6">CQN31</strain>
    </source>
</reference>
<evidence type="ECO:0000256" key="1">
    <source>
        <dbReference type="ARBA" id="ARBA00023015"/>
    </source>
</evidence>
<evidence type="ECO:0000259" key="4">
    <source>
        <dbReference type="PROSITE" id="PS01124"/>
    </source>
</evidence>
<keyword evidence="3" id="KW-0804">Transcription</keyword>
<dbReference type="Pfam" id="PF12833">
    <property type="entry name" value="HTH_18"/>
    <property type="match status" value="1"/>
</dbReference>
<protein>
    <recommendedName>
        <fullName evidence="4">HTH araC/xylS-type domain-containing protein</fullName>
    </recommendedName>
</protein>
<proteinExistence type="predicted"/>
<dbReference type="SMART" id="SM00342">
    <property type="entry name" value="HTH_ARAC"/>
    <property type="match status" value="1"/>
</dbReference>
<dbReference type="InterPro" id="IPR009057">
    <property type="entry name" value="Homeodomain-like_sf"/>
</dbReference>
<dbReference type="PANTHER" id="PTHR46796">
    <property type="entry name" value="HTH-TYPE TRANSCRIPTIONAL ACTIVATOR RHAS-RELATED"/>
    <property type="match status" value="1"/>
</dbReference>
<keyword evidence="2" id="KW-0238">DNA-binding</keyword>
<organism evidence="5 6">
    <name type="scientific">Falsiroseomonas bella</name>
    <dbReference type="NCBI Taxonomy" id="2184016"/>
    <lineage>
        <taxon>Bacteria</taxon>
        <taxon>Pseudomonadati</taxon>
        <taxon>Pseudomonadota</taxon>
        <taxon>Alphaproteobacteria</taxon>
        <taxon>Acetobacterales</taxon>
        <taxon>Roseomonadaceae</taxon>
        <taxon>Falsiroseomonas</taxon>
    </lineage>
</organism>
<dbReference type="InterPro" id="IPR018060">
    <property type="entry name" value="HTH_AraC"/>
</dbReference>
<evidence type="ECO:0000256" key="3">
    <source>
        <dbReference type="ARBA" id="ARBA00023163"/>
    </source>
</evidence>
<accession>A0A317F6W5</accession>
<dbReference type="AlphaFoldDB" id="A0A317F6W5"/>
<evidence type="ECO:0000313" key="5">
    <source>
        <dbReference type="EMBL" id="PWS34951.1"/>
    </source>
</evidence>
<dbReference type="Gene3D" id="1.10.10.60">
    <property type="entry name" value="Homeodomain-like"/>
    <property type="match status" value="1"/>
</dbReference>
<dbReference type="Proteomes" id="UP000245765">
    <property type="component" value="Unassembled WGS sequence"/>
</dbReference>
<dbReference type="GO" id="GO:0003700">
    <property type="term" value="F:DNA-binding transcription factor activity"/>
    <property type="evidence" value="ECO:0007669"/>
    <property type="project" value="InterPro"/>
</dbReference>
<dbReference type="SUPFAM" id="SSF46689">
    <property type="entry name" value="Homeodomain-like"/>
    <property type="match status" value="1"/>
</dbReference>
<dbReference type="InterPro" id="IPR018062">
    <property type="entry name" value="HTH_AraC-typ_CS"/>
</dbReference>
<sequence length="388" mass="41069">MCAAAWVRGGFAAASTGHDCHEGLPGSVRFAIRIGTPARGVRPRFWSGRTVMHPAVPRILSAEFTDLGAFSAAMQDGEAENMQLGAGALRLRLTLAEFGPVRVHANAVDNSYLARATVHRDRWAVFFDLGAVPGRSRINGLHIGSAGAVLFGPGAELHAQVAKGQQWAMLTLSSDPVAAMLDGVAAPGAGQVGHVPDLLHRTPALAALARDLALAARADPARLERRAVGAAVTEQVMGALVEGLAGAPAADDVRAGRRQLRLVGSAVEYLEAALEGPVYTQSVCAALDVGPRALNAAFRSVYGVTLQQYLLTRRLNLARSRLREPEGPVLVKQIALDAGFWHFGRFSLAYRRMFGETPSATLANRPGRSSFVPGVCAPPYSAHIKTTR</sequence>
<evidence type="ECO:0000256" key="2">
    <source>
        <dbReference type="ARBA" id="ARBA00023125"/>
    </source>
</evidence>
<evidence type="ECO:0000313" key="6">
    <source>
        <dbReference type="Proteomes" id="UP000245765"/>
    </source>
</evidence>
<dbReference type="PROSITE" id="PS00041">
    <property type="entry name" value="HTH_ARAC_FAMILY_1"/>
    <property type="match status" value="1"/>
</dbReference>
<gene>
    <name evidence="5" type="ORF">DFH01_21675</name>
</gene>
<dbReference type="PANTHER" id="PTHR46796:SF12">
    <property type="entry name" value="HTH-TYPE DNA-BINDING TRANSCRIPTIONAL ACTIVATOR EUTR"/>
    <property type="match status" value="1"/>
</dbReference>
<dbReference type="EMBL" id="QGNA01000005">
    <property type="protein sequence ID" value="PWS34951.1"/>
    <property type="molecule type" value="Genomic_DNA"/>
</dbReference>
<name>A0A317F6W5_9PROT</name>
<feature type="domain" description="HTH araC/xylS-type" evidence="4">
    <location>
        <begin position="264"/>
        <end position="364"/>
    </location>
</feature>
<dbReference type="PROSITE" id="PS01124">
    <property type="entry name" value="HTH_ARAC_FAMILY_2"/>
    <property type="match status" value="1"/>
</dbReference>